<comment type="caution">
    <text evidence="1">The sequence shown here is derived from an EMBL/GenBank/DDBJ whole genome shotgun (WGS) entry which is preliminary data.</text>
</comment>
<dbReference type="RefSeq" id="WP_174470608.1">
    <property type="nucleotide sequence ID" value="NZ_JAGINN010000017.1"/>
</dbReference>
<evidence type="ECO:0000313" key="1">
    <source>
        <dbReference type="EMBL" id="NUA99292.1"/>
    </source>
</evidence>
<sequence length="286" mass="32023">MLRKEVLAKLRSSKQEPMIDEDTKEEYKKKILDIYKDMKSMAYHTKGVPLGKLSDSPKLSLRPVTATSLVGKKLQSAGQKHGCWTCGKKMGADGAAGWVADHIPPYSLNMKRKVFKEFESKHNVFSSLPKWKLLPSCVDCCRKQSSVVAKLNKTKSLEDFEKEYNKNGDYLTGGPHYNPNHAVPTSSKRTDHARAKWIGETLHCHICGSKSTTSANTRYTADHLPPREFNTPYVIRLLLFAGIADREFKIMPQCVKCSGKQANFKSLAKKLRAIGAELGFKTAKGM</sequence>
<reference evidence="1 2" key="1">
    <citation type="submission" date="2019-10" db="EMBL/GenBank/DDBJ databases">
        <title>Genome sequence of Azospirillum melinis.</title>
        <authorList>
            <person name="Ambrosini A."/>
            <person name="Sant'Anna F.H."/>
            <person name="Cassan F.D."/>
            <person name="Souza E.M."/>
            <person name="Passaglia L.M.P."/>
        </authorList>
    </citation>
    <scope>NUCLEOTIDE SEQUENCE [LARGE SCALE GENOMIC DNA]</scope>
    <source>
        <strain evidence="1 2">TMCY0552</strain>
    </source>
</reference>
<gene>
    <name evidence="1" type="ORF">GBZ48_08320</name>
</gene>
<organism evidence="1 2">
    <name type="scientific">Azospirillum melinis</name>
    <dbReference type="NCBI Taxonomy" id="328839"/>
    <lineage>
        <taxon>Bacteria</taxon>
        <taxon>Pseudomonadati</taxon>
        <taxon>Pseudomonadota</taxon>
        <taxon>Alphaproteobacteria</taxon>
        <taxon>Rhodospirillales</taxon>
        <taxon>Azospirillaceae</taxon>
        <taxon>Azospirillum</taxon>
    </lineage>
</organism>
<accession>A0ABX2K9D6</accession>
<dbReference type="EMBL" id="WHOS01000008">
    <property type="protein sequence ID" value="NUA99292.1"/>
    <property type="molecule type" value="Genomic_DNA"/>
</dbReference>
<dbReference type="Proteomes" id="UP000605086">
    <property type="component" value="Unassembled WGS sequence"/>
</dbReference>
<protein>
    <recommendedName>
        <fullName evidence="3">HNH endonuclease</fullName>
    </recommendedName>
</protein>
<evidence type="ECO:0008006" key="3">
    <source>
        <dbReference type="Google" id="ProtNLM"/>
    </source>
</evidence>
<dbReference type="PANTHER" id="PTHR38585:SF1">
    <property type="entry name" value="TRANSMEMBRANE PROTEIN"/>
    <property type="match status" value="1"/>
</dbReference>
<keyword evidence="2" id="KW-1185">Reference proteome</keyword>
<evidence type="ECO:0000313" key="2">
    <source>
        <dbReference type="Proteomes" id="UP000605086"/>
    </source>
</evidence>
<proteinExistence type="predicted"/>
<name>A0ABX2K9D6_9PROT</name>
<dbReference type="PANTHER" id="PTHR38585">
    <property type="entry name" value="TRANSMEMBRANE PROTEIN"/>
    <property type="match status" value="1"/>
</dbReference>